<protein>
    <recommendedName>
        <fullName evidence="8">Cell division protein DivIB</fullName>
    </recommendedName>
</protein>
<dbReference type="PANTHER" id="PTHR37820:SF1">
    <property type="entry name" value="CELL DIVISION PROTEIN FTSQ"/>
    <property type="match status" value="1"/>
</dbReference>
<dbReference type="Proteomes" id="UP000188946">
    <property type="component" value="Unassembled WGS sequence"/>
</dbReference>
<evidence type="ECO:0000256" key="9">
    <source>
        <dbReference type="SAM" id="MobiDB-lite"/>
    </source>
</evidence>
<dbReference type="AlphaFoldDB" id="A0AB36JSZ6"/>
<dbReference type="EMBL" id="MSPT01000001">
    <property type="protein sequence ID" value="ONK29534.1"/>
    <property type="molecule type" value="Genomic_DNA"/>
</dbReference>
<evidence type="ECO:0000256" key="1">
    <source>
        <dbReference type="ARBA" id="ARBA00004370"/>
    </source>
</evidence>
<evidence type="ECO:0000256" key="3">
    <source>
        <dbReference type="ARBA" id="ARBA00022618"/>
    </source>
</evidence>
<dbReference type="Proteomes" id="UP000188600">
    <property type="component" value="Unassembled WGS sequence"/>
</dbReference>
<dbReference type="Gene3D" id="3.40.50.10960">
    <property type="match status" value="1"/>
</dbReference>
<keyword evidence="7 8" id="KW-0131">Cell cycle</keyword>
<name>A0AB36JSZ6_9STRE</name>
<feature type="domain" description="POTRA" evidence="10">
    <location>
        <begin position="134"/>
        <end position="205"/>
    </location>
</feature>
<comment type="subcellular location">
    <subcellularLocation>
        <location evidence="8">Cell membrane</location>
        <topology evidence="8">Single-pass type II membrane protein</topology>
    </subcellularLocation>
    <subcellularLocation>
        <location evidence="1">Membrane</location>
    </subcellularLocation>
    <text evidence="8">Localizes to the division septum.</text>
</comment>
<dbReference type="HAMAP" id="MF_00912">
    <property type="entry name" value="DivIB"/>
    <property type="match status" value="1"/>
</dbReference>
<feature type="compositionally biased region" description="Basic and acidic residues" evidence="9">
    <location>
        <begin position="73"/>
        <end position="84"/>
    </location>
</feature>
<gene>
    <name evidence="8" type="primary">divIB</name>
    <name evidence="12" type="ORF">BVE84_01780</name>
    <name evidence="11" type="ORF">BVE86_00470</name>
</gene>
<feature type="compositionally biased region" description="Basic and acidic residues" evidence="9">
    <location>
        <begin position="41"/>
        <end position="62"/>
    </location>
</feature>
<keyword evidence="4 8" id="KW-0812">Transmembrane</keyword>
<keyword evidence="6 8" id="KW-0472">Membrane</keyword>
<evidence type="ECO:0000256" key="6">
    <source>
        <dbReference type="ARBA" id="ARBA00023136"/>
    </source>
</evidence>
<evidence type="ECO:0000256" key="8">
    <source>
        <dbReference type="HAMAP-Rule" id="MF_00912"/>
    </source>
</evidence>
<sequence length="332" mass="36747">MAEKDSLEDLKQAALEEVENQVEDQVPETESEEESDFLSQWKERHQAYLESQKELGAEKEDQSTAPSRPSKPTKVEKRAQKTDSELPAPSLESDSKQSPAPPAFPRKALLKASPVIVAALLGSLLAIYFISPLSKEKRIEVVGNQRLDTATVLTYSNISEKDYALTTLLQAKTIEANIKNSSNIVKADKISFQFPNRFTIQVEEFAEVGYLKEKDSYRLVLSSGNISETAVASEALPERYTLINIADKDLVKELALQLATIDTGTLSNIESIELTPSKVTADLVTMTMHDGHTLLLPLSEIDTKLPYYPKIAKQLLVPSIVDMEVGAFSYAK</sequence>
<accession>A0AB36JSZ6</accession>
<comment type="function">
    <text evidence="8">Cell division protein that may be involved in stabilizing or promoting the assembly of the division complex.</text>
</comment>
<evidence type="ECO:0000313" key="13">
    <source>
        <dbReference type="Proteomes" id="UP000188600"/>
    </source>
</evidence>
<proteinExistence type="inferred from homology"/>
<keyword evidence="3 8" id="KW-0132">Cell division</keyword>
<dbReference type="PROSITE" id="PS51779">
    <property type="entry name" value="POTRA"/>
    <property type="match status" value="1"/>
</dbReference>
<comment type="caution">
    <text evidence="11">The sequence shown here is derived from an EMBL/GenBank/DDBJ whole genome shotgun (WGS) entry which is preliminary data.</text>
</comment>
<dbReference type="InterPro" id="IPR034746">
    <property type="entry name" value="POTRA"/>
</dbReference>
<keyword evidence="2 8" id="KW-1003">Cell membrane</keyword>
<dbReference type="PANTHER" id="PTHR37820">
    <property type="entry name" value="CELL DIVISION PROTEIN DIVIB"/>
    <property type="match status" value="1"/>
</dbReference>
<dbReference type="InterPro" id="IPR050487">
    <property type="entry name" value="FtsQ_DivIB"/>
</dbReference>
<evidence type="ECO:0000256" key="7">
    <source>
        <dbReference type="ARBA" id="ARBA00023306"/>
    </source>
</evidence>
<keyword evidence="14" id="KW-1185">Reference proteome</keyword>
<evidence type="ECO:0000313" key="12">
    <source>
        <dbReference type="EMBL" id="ONK30819.1"/>
    </source>
</evidence>
<feature type="compositionally biased region" description="Acidic residues" evidence="9">
    <location>
        <begin position="16"/>
        <end position="36"/>
    </location>
</feature>
<dbReference type="GO" id="GO:0032153">
    <property type="term" value="C:cell division site"/>
    <property type="evidence" value="ECO:0007669"/>
    <property type="project" value="UniProtKB-UniRule"/>
</dbReference>
<evidence type="ECO:0000313" key="14">
    <source>
        <dbReference type="Proteomes" id="UP000188946"/>
    </source>
</evidence>
<feature type="compositionally biased region" description="Basic and acidic residues" evidence="9">
    <location>
        <begin position="1"/>
        <end position="11"/>
    </location>
</feature>
<dbReference type="GO" id="GO:0005886">
    <property type="term" value="C:plasma membrane"/>
    <property type="evidence" value="ECO:0007669"/>
    <property type="project" value="UniProtKB-SubCell"/>
</dbReference>
<evidence type="ECO:0000256" key="2">
    <source>
        <dbReference type="ARBA" id="ARBA00022475"/>
    </source>
</evidence>
<dbReference type="InterPro" id="IPR013685">
    <property type="entry name" value="POTRA_FtsQ_type"/>
</dbReference>
<dbReference type="RefSeq" id="WP_076995371.1">
    <property type="nucleotide sequence ID" value="NZ_MSPR01000002.1"/>
</dbReference>
<evidence type="ECO:0000256" key="5">
    <source>
        <dbReference type="ARBA" id="ARBA00022989"/>
    </source>
</evidence>
<comment type="similarity">
    <text evidence="8">Belongs to the FtsQ/DivIB family. DivIB subfamily.</text>
</comment>
<reference evidence="13 14" key="1">
    <citation type="submission" date="2016-12" db="EMBL/GenBank/DDBJ databases">
        <authorList>
            <person name="Gulvik C.A."/>
        </authorList>
    </citation>
    <scope>NUCLEOTIDE SEQUENCE [LARGE SCALE GENOMIC DNA]</scope>
    <source>
        <strain evidence="12 14">12-5202</strain>
        <strain evidence="11 13">12-5291</strain>
    </source>
</reference>
<evidence type="ECO:0000259" key="10">
    <source>
        <dbReference type="PROSITE" id="PS51779"/>
    </source>
</evidence>
<dbReference type="GO" id="GO:0043093">
    <property type="term" value="P:FtsZ-dependent cytokinesis"/>
    <property type="evidence" value="ECO:0007669"/>
    <property type="project" value="UniProtKB-UniRule"/>
</dbReference>
<dbReference type="EMBL" id="MSPR01000002">
    <property type="protein sequence ID" value="ONK30819.1"/>
    <property type="molecule type" value="Genomic_DNA"/>
</dbReference>
<evidence type="ECO:0000256" key="4">
    <source>
        <dbReference type="ARBA" id="ARBA00022692"/>
    </source>
</evidence>
<keyword evidence="5 8" id="KW-1133">Transmembrane helix</keyword>
<feature type="region of interest" description="Disordered" evidence="9">
    <location>
        <begin position="1"/>
        <end position="101"/>
    </location>
</feature>
<organism evidence="11 13">
    <name type="scientific">Streptococcus azizii</name>
    <dbReference type="NCBI Taxonomy" id="1579424"/>
    <lineage>
        <taxon>Bacteria</taxon>
        <taxon>Bacillati</taxon>
        <taxon>Bacillota</taxon>
        <taxon>Bacilli</taxon>
        <taxon>Lactobacillales</taxon>
        <taxon>Streptococcaceae</taxon>
        <taxon>Streptococcus</taxon>
    </lineage>
</organism>
<evidence type="ECO:0000313" key="11">
    <source>
        <dbReference type="EMBL" id="ONK29534.1"/>
    </source>
</evidence>
<dbReference type="Pfam" id="PF08478">
    <property type="entry name" value="POTRA_1"/>
    <property type="match status" value="1"/>
</dbReference>
<dbReference type="InterPro" id="IPR026580">
    <property type="entry name" value="DivIB"/>
</dbReference>